<evidence type="ECO:0000313" key="7">
    <source>
        <dbReference type="Proteomes" id="UP000611215"/>
    </source>
</evidence>
<dbReference type="PANTHER" id="PTHR30408">
    <property type="entry name" value="TYPE-1 RESTRICTION ENZYME ECOKI SPECIFICITY PROTEIN"/>
    <property type="match status" value="1"/>
</dbReference>
<organism evidence="6 7">
    <name type="scientific">Winogradskyella marina</name>
    <dbReference type="NCBI Taxonomy" id="2785530"/>
    <lineage>
        <taxon>Bacteria</taxon>
        <taxon>Pseudomonadati</taxon>
        <taxon>Bacteroidota</taxon>
        <taxon>Flavobacteriia</taxon>
        <taxon>Flavobacteriales</taxon>
        <taxon>Flavobacteriaceae</taxon>
        <taxon>Winogradskyella</taxon>
    </lineage>
</organism>
<gene>
    <name evidence="6" type="ORF">ITJ86_15505</name>
</gene>
<keyword evidence="7" id="KW-1185">Reference proteome</keyword>
<evidence type="ECO:0000256" key="1">
    <source>
        <dbReference type="ARBA" id="ARBA00010923"/>
    </source>
</evidence>
<feature type="coiled-coil region" evidence="4">
    <location>
        <begin position="198"/>
        <end position="225"/>
    </location>
</feature>
<dbReference type="SUPFAM" id="SSF116734">
    <property type="entry name" value="DNA methylase specificity domain"/>
    <property type="match status" value="2"/>
</dbReference>
<keyword evidence="2" id="KW-0680">Restriction system</keyword>
<accession>A0ABS0ELH0</accession>
<evidence type="ECO:0000256" key="4">
    <source>
        <dbReference type="SAM" id="Coils"/>
    </source>
</evidence>
<dbReference type="RefSeq" id="WP_195872569.1">
    <property type="nucleotide sequence ID" value="NZ_JADOET010000018.1"/>
</dbReference>
<sequence>MEVIEENKIGYKKTKIGWIPDDWGVENVAHVFDFLKTNSLSRRQLSNEVLDEKSIYNIHYGDIHSSFKYELLDVSKEPLLPKIIDNQLIKSEPDYLIDGDLVMADASEDYEGICDCIELINVNDIKLISGLHTFALRDKGGNFINGFKSYLFKNEEVIRSIYRVATGISVLGVSKTNLGKILIPVPPLSEQKKIASILSDWDEAIEKTQTLINKLELRKKGLMQQLLTGKTRLDGFSEEWRKVRIGEIATQFTDKNKKDDDLEVLSCTKYDGLVRSLDYFGRKVFGDDLSKYKIVPKGYFAYATNHIEEGSIGFQDLMERGLVSPMYTVFKTDKTINDSFMFRLLKTDRMIYNYQSNMSGSIARRGGLRWNVFETINVNIPSLNEQTVIAEFFDKIDEELEKYQNYLEQLKSQKKGLMQQLLTGKIRVKV</sequence>
<evidence type="ECO:0000259" key="5">
    <source>
        <dbReference type="Pfam" id="PF01420"/>
    </source>
</evidence>
<comment type="caution">
    <text evidence="6">The sequence shown here is derived from an EMBL/GenBank/DDBJ whole genome shotgun (WGS) entry which is preliminary data.</text>
</comment>
<dbReference type="GO" id="GO:0004519">
    <property type="term" value="F:endonuclease activity"/>
    <property type="evidence" value="ECO:0007669"/>
    <property type="project" value="UniProtKB-KW"/>
</dbReference>
<dbReference type="Proteomes" id="UP000611215">
    <property type="component" value="Unassembled WGS sequence"/>
</dbReference>
<dbReference type="InterPro" id="IPR052021">
    <property type="entry name" value="Type-I_RS_S_subunit"/>
</dbReference>
<evidence type="ECO:0000256" key="2">
    <source>
        <dbReference type="ARBA" id="ARBA00022747"/>
    </source>
</evidence>
<dbReference type="Pfam" id="PF01420">
    <property type="entry name" value="Methylase_S"/>
    <property type="match status" value="2"/>
</dbReference>
<keyword evidence="6" id="KW-0255">Endonuclease</keyword>
<keyword evidence="6" id="KW-0540">Nuclease</keyword>
<feature type="domain" description="Type I restriction modification DNA specificity" evidence="5">
    <location>
        <begin position="127"/>
        <end position="216"/>
    </location>
</feature>
<dbReference type="InterPro" id="IPR044946">
    <property type="entry name" value="Restrct_endonuc_typeI_TRD_sf"/>
</dbReference>
<comment type="similarity">
    <text evidence="1">Belongs to the type-I restriction system S methylase family.</text>
</comment>
<keyword evidence="3" id="KW-0238">DNA-binding</keyword>
<feature type="domain" description="Type I restriction modification DNA specificity" evidence="5">
    <location>
        <begin position="238"/>
        <end position="404"/>
    </location>
</feature>
<evidence type="ECO:0000256" key="3">
    <source>
        <dbReference type="ARBA" id="ARBA00023125"/>
    </source>
</evidence>
<dbReference type="InterPro" id="IPR000055">
    <property type="entry name" value="Restrct_endonuc_typeI_TRD"/>
</dbReference>
<dbReference type="PANTHER" id="PTHR30408:SF12">
    <property type="entry name" value="TYPE I RESTRICTION ENZYME MJAVIII SPECIFICITY SUBUNIT"/>
    <property type="match status" value="1"/>
</dbReference>
<dbReference type="EMBL" id="JADOET010000018">
    <property type="protein sequence ID" value="MBF8151313.1"/>
    <property type="molecule type" value="Genomic_DNA"/>
</dbReference>
<dbReference type="Gene3D" id="3.90.220.20">
    <property type="entry name" value="DNA methylase specificity domains"/>
    <property type="match status" value="2"/>
</dbReference>
<name>A0ABS0ELH0_9FLAO</name>
<feature type="coiled-coil region" evidence="4">
    <location>
        <begin position="389"/>
        <end position="420"/>
    </location>
</feature>
<keyword evidence="4" id="KW-0175">Coiled coil</keyword>
<protein>
    <submittedName>
        <fullName evidence="6">Restriction endonuclease subunit S</fullName>
    </submittedName>
</protein>
<evidence type="ECO:0000313" key="6">
    <source>
        <dbReference type="EMBL" id="MBF8151313.1"/>
    </source>
</evidence>
<proteinExistence type="inferred from homology"/>
<keyword evidence="6" id="KW-0378">Hydrolase</keyword>
<dbReference type="Gene3D" id="1.10.287.1120">
    <property type="entry name" value="Bipartite methylase S protein"/>
    <property type="match status" value="1"/>
</dbReference>
<reference evidence="6 7" key="1">
    <citation type="submission" date="2020-11" db="EMBL/GenBank/DDBJ databases">
        <title>Winogradskyella marina sp. nov., isolated from marine sediment.</title>
        <authorList>
            <person name="Bo J."/>
            <person name="Wang S."/>
            <person name="Song X."/>
            <person name="Du Z."/>
        </authorList>
    </citation>
    <scope>NUCLEOTIDE SEQUENCE [LARGE SCALE GENOMIC DNA]</scope>
    <source>
        <strain evidence="6 7">F6397</strain>
    </source>
</reference>